<keyword evidence="6" id="KW-1185">Reference proteome</keyword>
<evidence type="ECO:0000256" key="2">
    <source>
        <dbReference type="ARBA" id="ARBA00007783"/>
    </source>
</evidence>
<feature type="transmembrane region" description="Helical" evidence="4">
    <location>
        <begin position="242"/>
        <end position="260"/>
    </location>
</feature>
<evidence type="ECO:0000256" key="4">
    <source>
        <dbReference type="SAM" id="Phobius"/>
    </source>
</evidence>
<organism evidence="5 6">
    <name type="scientific">Shimia sagamensis</name>
    <dbReference type="NCBI Taxonomy" id="1566352"/>
    <lineage>
        <taxon>Bacteria</taxon>
        <taxon>Pseudomonadati</taxon>
        <taxon>Pseudomonadota</taxon>
        <taxon>Alphaproteobacteria</taxon>
        <taxon>Rhodobacterales</taxon>
        <taxon>Roseobacteraceae</taxon>
    </lineage>
</organism>
<reference evidence="5 6" key="1">
    <citation type="submission" date="2017-05" db="EMBL/GenBank/DDBJ databases">
        <authorList>
            <person name="Varghese N."/>
            <person name="Submissions S."/>
        </authorList>
    </citation>
    <scope>NUCLEOTIDE SEQUENCE [LARGE SCALE GENOMIC DNA]</scope>
    <source>
        <strain evidence="5 6">DSM 29734</strain>
    </source>
</reference>
<dbReference type="EMBL" id="FXTY01000001">
    <property type="protein sequence ID" value="SMP04961.1"/>
    <property type="molecule type" value="Genomic_DNA"/>
</dbReference>
<dbReference type="Proteomes" id="UP001157961">
    <property type="component" value="Unassembled WGS sequence"/>
</dbReference>
<dbReference type="PANTHER" id="PTHR30413:SF8">
    <property type="entry name" value="TRANSPORT PERMEASE PROTEIN"/>
    <property type="match status" value="1"/>
</dbReference>
<dbReference type="RefSeq" id="WP_283424361.1">
    <property type="nucleotide sequence ID" value="NZ_FXTY01000001.1"/>
</dbReference>
<evidence type="ECO:0000313" key="5">
    <source>
        <dbReference type="EMBL" id="SMP04961.1"/>
    </source>
</evidence>
<sequence length="273" mass="30242">MFQQSAPKTTFASALNIAELIYHAIVRSVRKSHGNALMSIAMNMLQTVIFVMAFYVMFSVLGLRGAALRGDFLIYIMSGVFLFMTHTKTMGSVVGSEGPSSPMMKHAPMNTIIAILSAALGTLYIQVLSLAAILFVYHVAFMPFEIDQPIPTFGMLLVAWFTGLAIGTVFLALKPWFPTFVGIANTVYARANMIASGKMFVANTLPPFMLAMFDWNPLFHCIDQARGFAFINYFPRNSSIEYPIIVGVVLLMVGLMGEFYTRKHASLSWSARR</sequence>
<gene>
    <name evidence="5" type="ORF">SAMN06265373_101507</name>
</gene>
<evidence type="ECO:0000256" key="3">
    <source>
        <dbReference type="ARBA" id="ARBA00022448"/>
    </source>
</evidence>
<comment type="caution">
    <text evidence="5">The sequence shown here is derived from an EMBL/GenBank/DDBJ whole genome shotgun (WGS) entry which is preliminary data.</text>
</comment>
<keyword evidence="4" id="KW-1133">Transmembrane helix</keyword>
<comment type="similarity">
    <text evidence="2">Belongs to the ABC-2 integral membrane protein family.</text>
</comment>
<accession>A0ABY1NBC6</accession>
<comment type="subcellular location">
    <subcellularLocation>
        <location evidence="1">Cell inner membrane</location>
        <topology evidence="1">Multi-pass membrane protein</topology>
    </subcellularLocation>
</comment>
<keyword evidence="3" id="KW-0813">Transport</keyword>
<feature type="transmembrane region" description="Helical" evidence="4">
    <location>
        <begin position="72"/>
        <end position="91"/>
    </location>
</feature>
<dbReference type="PANTHER" id="PTHR30413">
    <property type="entry name" value="INNER MEMBRANE TRANSPORT PERMEASE"/>
    <property type="match status" value="1"/>
</dbReference>
<feature type="transmembrane region" description="Helical" evidence="4">
    <location>
        <begin position="111"/>
        <end position="141"/>
    </location>
</feature>
<evidence type="ECO:0000313" key="6">
    <source>
        <dbReference type="Proteomes" id="UP001157961"/>
    </source>
</evidence>
<feature type="transmembrane region" description="Helical" evidence="4">
    <location>
        <begin position="36"/>
        <end position="60"/>
    </location>
</feature>
<evidence type="ECO:0000256" key="1">
    <source>
        <dbReference type="ARBA" id="ARBA00004429"/>
    </source>
</evidence>
<feature type="transmembrane region" description="Helical" evidence="4">
    <location>
        <begin position="153"/>
        <end position="173"/>
    </location>
</feature>
<protein>
    <submittedName>
        <fullName evidence="5">ABC-type polysaccharide/polyol phosphate export permease</fullName>
    </submittedName>
</protein>
<keyword evidence="4" id="KW-0812">Transmembrane</keyword>
<proteinExistence type="inferred from homology"/>
<name>A0ABY1NBC6_9RHOB</name>
<keyword evidence="4" id="KW-0472">Membrane</keyword>